<dbReference type="Proteomes" id="UP001234880">
    <property type="component" value="Unassembled WGS sequence"/>
</dbReference>
<reference evidence="2 3" key="1">
    <citation type="submission" date="2023-07" db="EMBL/GenBank/DDBJ databases">
        <title>Sequencing the genomes of 1000 actinobacteria strains.</title>
        <authorList>
            <person name="Klenk H.-P."/>
        </authorList>
    </citation>
    <scope>NUCLEOTIDE SEQUENCE [LARGE SCALE GENOMIC DNA]</scope>
    <source>
        <strain evidence="2 3">DSM 41600</strain>
    </source>
</reference>
<dbReference type="InterPro" id="IPR036505">
    <property type="entry name" value="Amidase/PGRP_sf"/>
</dbReference>
<dbReference type="EMBL" id="JAURUE010000001">
    <property type="protein sequence ID" value="MDP9611558.1"/>
    <property type="molecule type" value="Genomic_DNA"/>
</dbReference>
<protein>
    <recommendedName>
        <fullName evidence="1">N-acetylmuramoyl-L-alanine amidase domain-containing protein</fullName>
    </recommendedName>
</protein>
<proteinExistence type="predicted"/>
<dbReference type="InterPro" id="IPR002502">
    <property type="entry name" value="Amidase_domain"/>
</dbReference>
<dbReference type="SUPFAM" id="SSF55846">
    <property type="entry name" value="N-acetylmuramoyl-L-alanine amidase-like"/>
    <property type="match status" value="1"/>
</dbReference>
<dbReference type="SMART" id="SM00644">
    <property type="entry name" value="Ami_2"/>
    <property type="match status" value="1"/>
</dbReference>
<name>A0ABT9KSZ2_9ACTN</name>
<keyword evidence="3" id="KW-1185">Reference proteome</keyword>
<evidence type="ECO:0000313" key="2">
    <source>
        <dbReference type="EMBL" id="MDP9611558.1"/>
    </source>
</evidence>
<feature type="domain" description="N-acetylmuramoyl-L-alanine amidase" evidence="1">
    <location>
        <begin position="27"/>
        <end position="187"/>
    </location>
</feature>
<accession>A0ABT9KSZ2</accession>
<comment type="caution">
    <text evidence="2">The sequence shown here is derived from an EMBL/GenBank/DDBJ whole genome shotgun (WGS) entry which is preliminary data.</text>
</comment>
<organism evidence="2 3">
    <name type="scientific">Streptomyces demainii</name>
    <dbReference type="NCBI Taxonomy" id="588122"/>
    <lineage>
        <taxon>Bacteria</taxon>
        <taxon>Bacillati</taxon>
        <taxon>Actinomycetota</taxon>
        <taxon>Actinomycetes</taxon>
        <taxon>Kitasatosporales</taxon>
        <taxon>Streptomycetaceae</taxon>
        <taxon>Streptomyces</taxon>
    </lineage>
</organism>
<sequence length="240" mass="25635">MATPLTADRILAALRAEGLTVHEVRNWRTHNRNHKGAWGPVNGVMLHHTASGSSGIIDACYDGTASLPGPLCHGVIDKAGEVWMVGHGRANHAGGGDPRVLAAVVGESYGDRPPATHEHQGSSGAVDGNSHFYGFECVNQGDGRDPWPSAQHVAMIKAAAALCRAHEWGARSVIGHLEWSDWKPDPRGLGMPDLRTEIAACLKLSAGKWKPTPSGPAPKPSFEQRLAALEKRVKLLEARK</sequence>
<gene>
    <name evidence="2" type="ORF">JOF35_003835</name>
</gene>
<evidence type="ECO:0000313" key="3">
    <source>
        <dbReference type="Proteomes" id="UP001234880"/>
    </source>
</evidence>
<dbReference type="Gene3D" id="3.40.80.10">
    <property type="entry name" value="Peptidoglycan recognition protein-like"/>
    <property type="match status" value="1"/>
</dbReference>
<dbReference type="CDD" id="cd06583">
    <property type="entry name" value="PGRP"/>
    <property type="match status" value="1"/>
</dbReference>
<dbReference type="Pfam" id="PF01510">
    <property type="entry name" value="Amidase_2"/>
    <property type="match status" value="1"/>
</dbReference>
<evidence type="ECO:0000259" key="1">
    <source>
        <dbReference type="SMART" id="SM00644"/>
    </source>
</evidence>